<dbReference type="AlphaFoldDB" id="A0A182F0L7"/>
<reference evidence="3" key="1">
    <citation type="submission" date="2016-06" db="UniProtKB">
        <authorList>
            <consortium name="WormBaseParasite"/>
        </authorList>
    </citation>
    <scope>IDENTIFICATION</scope>
</reference>
<organism evidence="3">
    <name type="scientific">Onchocerca ochengi</name>
    <name type="common">Filarial nematode worm</name>
    <dbReference type="NCBI Taxonomy" id="42157"/>
    <lineage>
        <taxon>Eukaryota</taxon>
        <taxon>Metazoa</taxon>
        <taxon>Ecdysozoa</taxon>
        <taxon>Nematoda</taxon>
        <taxon>Chromadorea</taxon>
        <taxon>Rhabditida</taxon>
        <taxon>Spirurina</taxon>
        <taxon>Spiruromorpha</taxon>
        <taxon>Filarioidea</taxon>
        <taxon>Onchocercidae</taxon>
        <taxon>Onchocerca</taxon>
    </lineage>
</organism>
<dbReference type="EMBL" id="UYRW01023497">
    <property type="protein sequence ID" value="VDN08328.1"/>
    <property type="molecule type" value="Genomic_DNA"/>
</dbReference>
<reference evidence="1 2" key="2">
    <citation type="submission" date="2018-08" db="EMBL/GenBank/DDBJ databases">
        <authorList>
            <person name="Laetsch R D."/>
            <person name="Stevens L."/>
            <person name="Kumar S."/>
            <person name="Blaxter L. M."/>
        </authorList>
    </citation>
    <scope>NUCLEOTIDE SEQUENCE [LARGE SCALE GENOMIC DNA]</scope>
</reference>
<accession>A0A182F0L7</accession>
<gene>
    <name evidence="1" type="ORF">NOO_LOCUS13980</name>
</gene>
<evidence type="ECO:0000313" key="3">
    <source>
        <dbReference type="WBParaSite" id="nOo.2.0.1.t13980-RA"/>
    </source>
</evidence>
<protein>
    <submittedName>
        <fullName evidence="3">4Fe-4S ferredoxin-type domain-containing protein</fullName>
    </submittedName>
</protein>
<dbReference type="Proteomes" id="UP000271087">
    <property type="component" value="Unassembled WGS sequence"/>
</dbReference>
<evidence type="ECO:0000313" key="1">
    <source>
        <dbReference type="EMBL" id="VDN08328.1"/>
    </source>
</evidence>
<keyword evidence="2" id="KW-1185">Reference proteome</keyword>
<dbReference type="WBParaSite" id="nOo.2.0.1.t13980-RA">
    <property type="protein sequence ID" value="nOo.2.0.1.t13980-RA"/>
    <property type="gene ID" value="nOo.2.0.1.g13980"/>
</dbReference>
<name>A0A182F0L7_ONCOC</name>
<proteinExistence type="predicted"/>
<sequence length="48" mass="5582">MNCTPRCAKQCPLYSEGKPRLGNCPEPRRGKQWNIQYIHTHHCAIRMG</sequence>
<evidence type="ECO:0000313" key="2">
    <source>
        <dbReference type="Proteomes" id="UP000271087"/>
    </source>
</evidence>